<keyword evidence="3 5" id="KW-1133">Transmembrane helix</keyword>
<evidence type="ECO:0000256" key="4">
    <source>
        <dbReference type="ARBA" id="ARBA00023136"/>
    </source>
</evidence>
<dbReference type="PIRSF" id="PIRSF033913">
    <property type="entry name" value="S-S_format_DsbB"/>
    <property type="match status" value="1"/>
</dbReference>
<dbReference type="AlphaFoldDB" id="D5BSZ5"/>
<protein>
    <submittedName>
        <fullName evidence="6">Disulfide bond formation protein DsbB</fullName>
        <ecNumber evidence="6">1.8.4.2</ecNumber>
    </submittedName>
</protein>
<dbReference type="EMBL" id="CP001751">
    <property type="protein sequence ID" value="ADE39392.1"/>
    <property type="molecule type" value="Genomic_DNA"/>
</dbReference>
<organism evidence="6 7">
    <name type="scientific">Puniceispirillum marinum (strain IMCC1322)</name>
    <dbReference type="NCBI Taxonomy" id="488538"/>
    <lineage>
        <taxon>Bacteria</taxon>
        <taxon>Pseudomonadati</taxon>
        <taxon>Pseudomonadota</taxon>
        <taxon>Alphaproteobacteria</taxon>
        <taxon>Candidatus Puniceispirillales</taxon>
        <taxon>Candidatus Puniceispirillaceae</taxon>
        <taxon>Candidatus Puniceispirillum</taxon>
    </lineage>
</organism>
<dbReference type="SUPFAM" id="SSF158442">
    <property type="entry name" value="DsbB-like"/>
    <property type="match status" value="1"/>
</dbReference>
<evidence type="ECO:0000256" key="1">
    <source>
        <dbReference type="ARBA" id="ARBA00004141"/>
    </source>
</evidence>
<accession>D5BSZ5</accession>
<dbReference type="EC" id="1.8.4.2" evidence="6"/>
<keyword evidence="2 5" id="KW-0812">Transmembrane</keyword>
<reference evidence="6 7" key="1">
    <citation type="journal article" date="2010" name="J. Bacteriol.">
        <title>Complete genome sequence of "Candidatus Puniceispirillum marinum" IMCC1322, a representative of the SAR116 clade in the Alphaproteobacteria.</title>
        <authorList>
            <person name="Oh H.M."/>
            <person name="Kwon K.K."/>
            <person name="Kang I."/>
            <person name="Kang S.G."/>
            <person name="Lee J.H."/>
            <person name="Kim S.J."/>
            <person name="Cho J.C."/>
        </authorList>
    </citation>
    <scope>NUCLEOTIDE SEQUENCE [LARGE SCALE GENOMIC DNA]</scope>
    <source>
        <strain evidence="6 7">IMCC1322</strain>
    </source>
</reference>
<keyword evidence="6" id="KW-0560">Oxidoreductase</keyword>
<dbReference type="KEGG" id="apb:SAR116_1149"/>
<dbReference type="InterPro" id="IPR024199">
    <property type="entry name" value="Uncharacterised_DsbB"/>
</dbReference>
<dbReference type="GO" id="GO:0006457">
    <property type="term" value="P:protein folding"/>
    <property type="evidence" value="ECO:0007669"/>
    <property type="project" value="InterPro"/>
</dbReference>
<proteinExistence type="predicted"/>
<dbReference type="Pfam" id="PF02600">
    <property type="entry name" value="DsbB"/>
    <property type="match status" value="1"/>
</dbReference>
<dbReference type="InterPro" id="IPR023380">
    <property type="entry name" value="DsbB-like_sf"/>
</dbReference>
<dbReference type="GO" id="GO:0016020">
    <property type="term" value="C:membrane"/>
    <property type="evidence" value="ECO:0007669"/>
    <property type="project" value="UniProtKB-SubCell"/>
</dbReference>
<sequence length="130" mass="14036">MCIWQRWPHAIVILMSLFGLRGFAPSAMMGLIAITAAISVGLGGFHAGVEWQLWQGPSGCTAALQSNMAVTDLVDQLLATPVVRCDEVAWSFLGISMAGWNAIFSLDMFLIALLAMLGRDNIKNQNPGTR</sequence>
<dbReference type="Proteomes" id="UP000007460">
    <property type="component" value="Chromosome"/>
</dbReference>
<dbReference type="GO" id="GO:0019153">
    <property type="term" value="F:protein-disulfide reductase (glutathione) activity"/>
    <property type="evidence" value="ECO:0007669"/>
    <property type="project" value="UniProtKB-EC"/>
</dbReference>
<dbReference type="eggNOG" id="COG1495">
    <property type="taxonomic scope" value="Bacteria"/>
</dbReference>
<keyword evidence="4 5" id="KW-0472">Membrane</keyword>
<evidence type="ECO:0000256" key="2">
    <source>
        <dbReference type="ARBA" id="ARBA00022692"/>
    </source>
</evidence>
<evidence type="ECO:0000256" key="3">
    <source>
        <dbReference type="ARBA" id="ARBA00022989"/>
    </source>
</evidence>
<keyword evidence="7" id="KW-1185">Reference proteome</keyword>
<feature type="transmembrane region" description="Helical" evidence="5">
    <location>
        <begin position="98"/>
        <end position="117"/>
    </location>
</feature>
<evidence type="ECO:0000313" key="6">
    <source>
        <dbReference type="EMBL" id="ADE39392.1"/>
    </source>
</evidence>
<evidence type="ECO:0000256" key="5">
    <source>
        <dbReference type="SAM" id="Phobius"/>
    </source>
</evidence>
<dbReference type="STRING" id="488538.SAR116_1149"/>
<gene>
    <name evidence="6" type="ordered locus">SAR116_1149</name>
</gene>
<comment type="subcellular location">
    <subcellularLocation>
        <location evidence="1">Membrane</location>
        <topology evidence="1">Multi-pass membrane protein</topology>
    </subcellularLocation>
</comment>
<dbReference type="HOGENOM" id="CLU_098660_0_2_5"/>
<dbReference type="Gene3D" id="1.20.1550.10">
    <property type="entry name" value="DsbB-like"/>
    <property type="match status" value="1"/>
</dbReference>
<name>D5BSZ5_PUNMI</name>
<evidence type="ECO:0000313" key="7">
    <source>
        <dbReference type="Proteomes" id="UP000007460"/>
    </source>
</evidence>
<dbReference type="InterPro" id="IPR003752">
    <property type="entry name" value="DiS_bond_form_DsbB/BdbC"/>
</dbReference>